<keyword evidence="6 7" id="KW-0472">Membrane</keyword>
<dbReference type="HOGENOM" id="CLU_086615_3_1_0"/>
<proteinExistence type="inferred from homology"/>
<protein>
    <submittedName>
        <fullName evidence="8">Cation:proton antiporter</fullName>
    </submittedName>
</protein>
<keyword evidence="5 7" id="KW-1133">Transmembrane helix</keyword>
<evidence type="ECO:0000256" key="2">
    <source>
        <dbReference type="ARBA" id="ARBA00006228"/>
    </source>
</evidence>
<dbReference type="PANTHER" id="PTHR34584:SF1">
    <property type="entry name" value="NA(+)_H(+) ANTIPORTER SUBUNIT E1"/>
    <property type="match status" value="1"/>
</dbReference>
<evidence type="ECO:0000256" key="4">
    <source>
        <dbReference type="ARBA" id="ARBA00022692"/>
    </source>
</evidence>
<dbReference type="AlphaFoldDB" id="A0A0A7KGQ7"/>
<keyword evidence="4 7" id="KW-0812">Transmembrane</keyword>
<evidence type="ECO:0000256" key="5">
    <source>
        <dbReference type="ARBA" id="ARBA00022989"/>
    </source>
</evidence>
<dbReference type="RefSeq" id="WP_039682280.1">
    <property type="nucleotide sequence ID" value="NZ_CP010028.1"/>
</dbReference>
<feature type="transmembrane region" description="Helical" evidence="7">
    <location>
        <begin position="30"/>
        <end position="50"/>
    </location>
</feature>
<organism evidence="8 9">
    <name type="scientific">Deinococcus radiopugnans</name>
    <dbReference type="NCBI Taxonomy" id="57497"/>
    <lineage>
        <taxon>Bacteria</taxon>
        <taxon>Thermotogati</taxon>
        <taxon>Deinococcota</taxon>
        <taxon>Deinococci</taxon>
        <taxon>Deinococcales</taxon>
        <taxon>Deinococcaceae</taxon>
        <taxon>Deinococcus</taxon>
    </lineage>
</organism>
<dbReference type="EMBL" id="CP010028">
    <property type="protein sequence ID" value="AIZ44369.1"/>
    <property type="molecule type" value="Genomic_DNA"/>
</dbReference>
<evidence type="ECO:0000313" key="8">
    <source>
        <dbReference type="EMBL" id="AIZ44369.1"/>
    </source>
</evidence>
<evidence type="ECO:0000256" key="3">
    <source>
        <dbReference type="ARBA" id="ARBA00022475"/>
    </source>
</evidence>
<comment type="similarity">
    <text evidence="2">Belongs to the CPA3 antiporters (TC 2.A.63) subunit E family.</text>
</comment>
<dbReference type="GO" id="GO:0005886">
    <property type="term" value="C:plasma membrane"/>
    <property type="evidence" value="ECO:0007669"/>
    <property type="project" value="UniProtKB-SubCell"/>
</dbReference>
<dbReference type="GO" id="GO:0008324">
    <property type="term" value="F:monoatomic cation transmembrane transporter activity"/>
    <property type="evidence" value="ECO:0007669"/>
    <property type="project" value="InterPro"/>
</dbReference>
<sequence length="170" mass="18395">MRGLSLNILLAIVWTLFVGEFSLRELAIGMLLGFAILSFFPLSLGTGNYVRRTLAVVRFALFFVRELTAANVQVALWALRPRPPLHPMVIAYPLRLSGDTAQTVLAATITLMPGSVAMGFNPERSVLYAHVIGADSPQAAREGFKKVEDALLPLYGQSAASTAPTVEEHA</sequence>
<keyword evidence="3" id="KW-1003">Cell membrane</keyword>
<comment type="subcellular location">
    <subcellularLocation>
        <location evidence="1">Cell membrane</location>
        <topology evidence="1">Multi-pass membrane protein</topology>
    </subcellularLocation>
</comment>
<evidence type="ECO:0000256" key="1">
    <source>
        <dbReference type="ARBA" id="ARBA00004651"/>
    </source>
</evidence>
<dbReference type="KEGG" id="dsw:QR90_03510"/>
<dbReference type="Pfam" id="PF01899">
    <property type="entry name" value="MNHE"/>
    <property type="match status" value="1"/>
</dbReference>
<dbReference type="PIRSF" id="PIRSF019239">
    <property type="entry name" value="MrpE"/>
    <property type="match status" value="1"/>
</dbReference>
<evidence type="ECO:0000256" key="7">
    <source>
        <dbReference type="SAM" id="Phobius"/>
    </source>
</evidence>
<name>A0A0A7KGQ7_9DEIO</name>
<dbReference type="PANTHER" id="PTHR34584">
    <property type="entry name" value="NA(+)/H(+) ANTIPORTER SUBUNIT E1"/>
    <property type="match status" value="1"/>
</dbReference>
<dbReference type="STRING" id="1182571.QR90_03510"/>
<evidence type="ECO:0000256" key="6">
    <source>
        <dbReference type="ARBA" id="ARBA00023136"/>
    </source>
</evidence>
<evidence type="ECO:0000313" key="9">
    <source>
        <dbReference type="Proteomes" id="UP000030634"/>
    </source>
</evidence>
<dbReference type="Proteomes" id="UP000030634">
    <property type="component" value="Chromosome"/>
</dbReference>
<gene>
    <name evidence="8" type="ORF">QR90_03510</name>
</gene>
<accession>A0A0A7KGQ7</accession>
<dbReference type="InterPro" id="IPR002758">
    <property type="entry name" value="Cation_antiport_E"/>
</dbReference>
<reference evidence="9" key="1">
    <citation type="submission" date="2014-11" db="EMBL/GenBank/DDBJ databases">
        <title>Hymenobacter sp. DG25B genome submission.</title>
        <authorList>
            <person name="Jung H.-Y."/>
            <person name="Kim M.K."/>
            <person name="Srinivasan S."/>
            <person name="Lim S."/>
        </authorList>
    </citation>
    <scope>NUCLEOTIDE SEQUENCE [LARGE SCALE GENOMIC DNA]</scope>
    <source>
        <strain evidence="9">DY59</strain>
    </source>
</reference>
<feature type="transmembrane region" description="Helical" evidence="7">
    <location>
        <begin position="6"/>
        <end position="23"/>
    </location>
</feature>